<evidence type="ECO:0000313" key="2">
    <source>
        <dbReference type="Proteomes" id="UP000597459"/>
    </source>
</evidence>
<dbReference type="EMBL" id="WOTH01000032">
    <property type="protein sequence ID" value="NHO54777.1"/>
    <property type="molecule type" value="Genomic_DNA"/>
</dbReference>
<comment type="caution">
    <text evidence="1">The sequence shown here is derived from an EMBL/GenBank/DDBJ whole genome shotgun (WGS) entry which is preliminary data.</text>
</comment>
<gene>
    <name evidence="1" type="ORF">GOB87_12620</name>
</gene>
<dbReference type="RefSeq" id="WP_166317468.1">
    <property type="nucleotide sequence ID" value="NZ_WOTH01000032.1"/>
</dbReference>
<proteinExistence type="predicted"/>
<dbReference type="Proteomes" id="UP000597459">
    <property type="component" value="Unassembled WGS sequence"/>
</dbReference>
<evidence type="ECO:0000313" key="1">
    <source>
        <dbReference type="EMBL" id="NHO54777.1"/>
    </source>
</evidence>
<sequence length="102" mass="11169">MGHDTTKLVTILGPLVELEKQAASCASLEEYHALRRRGEATNTQVLGEIRAFVKEGGFSLQELRGLYYDVLKSPAYADDPEAQANVTAILNEAFEGIAGWSR</sequence>
<organism evidence="1 2">
    <name type="scientific">Acetobacter estunensis</name>
    <dbReference type="NCBI Taxonomy" id="104097"/>
    <lineage>
        <taxon>Bacteria</taxon>
        <taxon>Pseudomonadati</taxon>
        <taxon>Pseudomonadota</taxon>
        <taxon>Alphaproteobacteria</taxon>
        <taxon>Acetobacterales</taxon>
        <taxon>Acetobacteraceae</taxon>
        <taxon>Acetobacter</taxon>
    </lineage>
</organism>
<dbReference type="AlphaFoldDB" id="A0A967B6K3"/>
<reference evidence="1" key="1">
    <citation type="submission" date="2019-11" db="EMBL/GenBank/DDBJ databases">
        <title>Description of new Acetobacter species.</title>
        <authorList>
            <person name="Cleenwerck I."/>
            <person name="Sombolestani A.S."/>
        </authorList>
    </citation>
    <scope>NUCLEOTIDE SEQUENCE</scope>
    <source>
        <strain evidence="1">LMG 1626</strain>
    </source>
</reference>
<accession>A0A967B6K3</accession>
<keyword evidence="2" id="KW-1185">Reference proteome</keyword>
<protein>
    <submittedName>
        <fullName evidence="1">Uncharacterized protein</fullName>
    </submittedName>
</protein>
<name>A0A967B6K3_9PROT</name>